<keyword evidence="2" id="KW-0472">Membrane</keyword>
<protein>
    <submittedName>
        <fullName evidence="5">Uncharacterized protein</fullName>
    </submittedName>
</protein>
<feature type="compositionally biased region" description="Polar residues" evidence="1">
    <location>
        <begin position="488"/>
        <end position="500"/>
    </location>
</feature>
<feature type="chain" id="PRO_5010456032" evidence="3">
    <location>
        <begin position="40"/>
        <end position="500"/>
    </location>
</feature>
<dbReference type="Proteomes" id="UP000078340">
    <property type="component" value="Unassembled WGS sequence"/>
</dbReference>
<keyword evidence="3" id="KW-0732">Signal</keyword>
<gene>
    <name evidence="5" type="ORF">VFPBJ_06406</name>
    <name evidence="4" type="ORF">VFPFJ_10416</name>
</gene>
<evidence type="ECO:0000313" key="6">
    <source>
        <dbReference type="Proteomes" id="UP000078240"/>
    </source>
</evidence>
<evidence type="ECO:0000313" key="5">
    <source>
        <dbReference type="EMBL" id="OAQ78287.1"/>
    </source>
</evidence>
<comment type="caution">
    <text evidence="5">The sequence shown here is derived from an EMBL/GenBank/DDBJ whole genome shotgun (WGS) entry which is preliminary data.</text>
</comment>
<keyword evidence="2" id="KW-0812">Transmembrane</keyword>
<accession>A0A179GK81</accession>
<feature type="transmembrane region" description="Helical" evidence="2">
    <location>
        <begin position="307"/>
        <end position="326"/>
    </location>
</feature>
<dbReference type="STRING" id="33203.A0A179GK81"/>
<feature type="signal peptide" evidence="3">
    <location>
        <begin position="1"/>
        <end position="39"/>
    </location>
</feature>
<sequence length="500" mass="54313">MWLALGRPQRQGATGGGGFTAVFAVSLVWLLALARLADAAQWTVTSYYAVSITTYSYTYRNYQYTTTRVYTDSSLYSLKASATTLPASAAVSTVTLGDYDGDVETVRIYLPISAVPSSDLSVYGDDTDRSSRYVYTYYVQPMAYSAPSSCPTPFTVTSSRTLSLPSAVAAQVTPTSTTSTVRDYGDGTLYTTVKAYIDKTYWPTGSSLSRDFTYSYYVSNCRNPQASSTTSTSSRYRGGDVSGPGNSNGDPDSDSSMCGTDGSGCVGGVPIWGIVLAAVLPSVFLFGFVESFLWFRRLMLGKSTMRFATISWILLCPPIIFLLRRVPPRLVEDQERLREQWTGMTAGSKFRLWAKLGLRHRYPFELLGEHDDWKPDGYLDESDLPATSATGAAYGTQPMVQRPRESLPPPVAGRSASGRQQQRRSQSQRMSTGMPTIHEQPRVPPQARLAGERSPSPVVSSVSDAAPVSEPTPPPMPPRRPDGHSEAGPSNSRPDGGSQA</sequence>
<feature type="transmembrane region" description="Helical" evidence="2">
    <location>
        <begin position="271"/>
        <end position="295"/>
    </location>
</feature>
<dbReference type="Proteomes" id="UP000078240">
    <property type="component" value="Unassembled WGS sequence"/>
</dbReference>
<name>A0A179GK81_PURLI</name>
<dbReference type="EMBL" id="LSBH01000005">
    <property type="protein sequence ID" value="OAQ78287.1"/>
    <property type="molecule type" value="Genomic_DNA"/>
</dbReference>
<dbReference type="AlphaFoldDB" id="A0A179GK81"/>
<dbReference type="GeneID" id="28892533"/>
<evidence type="ECO:0000256" key="1">
    <source>
        <dbReference type="SAM" id="MobiDB-lite"/>
    </source>
</evidence>
<dbReference type="KEGG" id="plj:28892533"/>
<evidence type="ECO:0000256" key="3">
    <source>
        <dbReference type="SAM" id="SignalP"/>
    </source>
</evidence>
<feature type="compositionally biased region" description="Low complexity" evidence="1">
    <location>
        <begin position="454"/>
        <end position="469"/>
    </location>
</feature>
<keyword evidence="2" id="KW-1133">Transmembrane helix</keyword>
<evidence type="ECO:0000256" key="2">
    <source>
        <dbReference type="SAM" id="Phobius"/>
    </source>
</evidence>
<evidence type="ECO:0000313" key="4">
    <source>
        <dbReference type="EMBL" id="OAQ76879.1"/>
    </source>
</evidence>
<proteinExistence type="predicted"/>
<dbReference type="OMA" id="ACSTQWT"/>
<feature type="compositionally biased region" description="Low complexity" evidence="1">
    <location>
        <begin position="412"/>
        <end position="431"/>
    </location>
</feature>
<reference evidence="5 6" key="1">
    <citation type="submission" date="2016-01" db="EMBL/GenBank/DDBJ databases">
        <title>Biosynthesis of antibiotic leucinostatins and their inhibition on Phytophthora in bio-control Purpureocillium lilacinum.</title>
        <authorList>
            <person name="Wang G."/>
            <person name="Liu Z."/>
            <person name="Lin R."/>
            <person name="Li E."/>
            <person name="Mao Z."/>
            <person name="Ling J."/>
            <person name="Yin W."/>
            <person name="Xie B."/>
        </authorList>
    </citation>
    <scope>NUCLEOTIDE SEQUENCE [LARGE SCALE GENOMIC DNA]</scope>
    <source>
        <strain evidence="5">PLBJ-1</strain>
        <strain evidence="4">PLFJ-1</strain>
    </source>
</reference>
<organism evidence="5 6">
    <name type="scientific">Purpureocillium lilacinum</name>
    <name type="common">Paecilomyces lilacinus</name>
    <dbReference type="NCBI Taxonomy" id="33203"/>
    <lineage>
        <taxon>Eukaryota</taxon>
        <taxon>Fungi</taxon>
        <taxon>Dikarya</taxon>
        <taxon>Ascomycota</taxon>
        <taxon>Pezizomycotina</taxon>
        <taxon>Sordariomycetes</taxon>
        <taxon>Hypocreomycetidae</taxon>
        <taxon>Hypocreales</taxon>
        <taxon>Ophiocordycipitaceae</taxon>
        <taxon>Purpureocillium</taxon>
    </lineage>
</organism>
<dbReference type="EMBL" id="LSBI01000013">
    <property type="protein sequence ID" value="OAQ76879.1"/>
    <property type="molecule type" value="Genomic_DNA"/>
</dbReference>
<feature type="region of interest" description="Disordered" evidence="1">
    <location>
        <begin position="378"/>
        <end position="500"/>
    </location>
</feature>
<feature type="region of interest" description="Disordered" evidence="1">
    <location>
        <begin position="223"/>
        <end position="259"/>
    </location>
</feature>
<feature type="compositionally biased region" description="Low complexity" evidence="1">
    <location>
        <begin position="243"/>
        <end position="256"/>
    </location>
</feature>